<dbReference type="PANTHER" id="PTHR31036">
    <property type="entry name" value="FANCD2 OPPOSITE STRAND PROTEIN"/>
    <property type="match status" value="1"/>
</dbReference>
<dbReference type="InterPro" id="IPR027966">
    <property type="entry name" value="FANCD2OS"/>
</dbReference>
<sequence length="180" mass="20122">MAENQLSSLGKPLDENLQGMFHTTPTFSSNHPLRVSPDFPQSPSDLEVQQCFYEVAVISESPIMNTAKSSELPDHTPESQKGTVAKNKPTIRKPQPIRLIGVDSVFGTGITVQPPKCTETFKVSETSAFSKIVSKQKQRSTGVRESQIEMTVAMCKHMLRFVFLLYVLYKMCIFALQHSQ</sequence>
<dbReference type="Proteomes" id="UP000002494">
    <property type="component" value="Chromosome X"/>
</dbReference>
<reference evidence="2" key="1">
    <citation type="submission" date="2024-01" db="EMBL/GenBank/DDBJ databases">
        <title>GRCr8: a new rat reference genome assembly contstructed from accurate long reads and long range scaffolding.</title>
        <authorList>
            <person name="Doris P.A."/>
            <person name="Kalbfleisch T."/>
            <person name="Li K."/>
            <person name="Howe K."/>
            <person name="Wood J."/>
        </authorList>
    </citation>
    <scope>NUCLEOTIDE SEQUENCE [LARGE SCALE GENOMIC DNA]</scope>
    <source>
        <strain evidence="2">Brown Norway</strain>
    </source>
</reference>
<proteinExistence type="predicted"/>
<feature type="region of interest" description="Disordered" evidence="1">
    <location>
        <begin position="67"/>
        <end position="90"/>
    </location>
</feature>
<dbReference type="Ensembl" id="ENSRNOT00000132770.1">
    <property type="protein sequence ID" value="ENSRNOP00000106239.1"/>
    <property type="gene ID" value="ENSRNOG00000085190.1"/>
</dbReference>
<name>A0ABK0LML5_RAT</name>
<dbReference type="Pfam" id="PF15124">
    <property type="entry name" value="FANCD2OS"/>
    <property type="match status" value="1"/>
</dbReference>
<accession>A0ABK0LML5</accession>
<reference evidence="2" key="2">
    <citation type="submission" date="2025-08" db="UniProtKB">
        <authorList>
            <consortium name="Ensembl"/>
        </authorList>
    </citation>
    <scope>IDENTIFICATION</scope>
    <source>
        <strain evidence="2">Brown Norway</strain>
    </source>
</reference>
<dbReference type="GeneID" id="686095"/>
<dbReference type="PANTHER" id="PTHR31036:SF0">
    <property type="entry name" value="FANCD2 OPPOSITE STRAND PROTEIN"/>
    <property type="match status" value="1"/>
</dbReference>
<evidence type="ECO:0000313" key="3">
    <source>
        <dbReference type="Proteomes" id="UP000002494"/>
    </source>
</evidence>
<dbReference type="GeneTree" id="ENSGT00390000000631"/>
<dbReference type="RefSeq" id="XP_001066519.1">
    <property type="nucleotide sequence ID" value="XM_001066519.6"/>
</dbReference>
<evidence type="ECO:0000256" key="1">
    <source>
        <dbReference type="SAM" id="MobiDB-lite"/>
    </source>
</evidence>
<evidence type="ECO:0000313" key="2">
    <source>
        <dbReference type="Ensembl" id="ENSRNOP00000106239.1"/>
    </source>
</evidence>
<reference evidence="2" key="3">
    <citation type="submission" date="2025-09" db="UniProtKB">
        <authorList>
            <consortium name="Ensembl"/>
        </authorList>
    </citation>
    <scope>IDENTIFICATION</scope>
    <source>
        <strain evidence="2">Brown Norway</strain>
    </source>
</reference>
<organism evidence="2 3">
    <name type="scientific">Rattus norvegicus</name>
    <name type="common">Rat</name>
    <dbReference type="NCBI Taxonomy" id="10116"/>
    <lineage>
        <taxon>Eukaryota</taxon>
        <taxon>Metazoa</taxon>
        <taxon>Chordata</taxon>
        <taxon>Craniata</taxon>
        <taxon>Vertebrata</taxon>
        <taxon>Euteleostomi</taxon>
        <taxon>Mammalia</taxon>
        <taxon>Eutheria</taxon>
        <taxon>Euarchontoglires</taxon>
        <taxon>Glires</taxon>
        <taxon>Rodentia</taxon>
        <taxon>Myomorpha</taxon>
        <taxon>Muroidea</taxon>
        <taxon>Muridae</taxon>
        <taxon>Murinae</taxon>
        <taxon>Rattus</taxon>
    </lineage>
</organism>
<protein>
    <submittedName>
        <fullName evidence="2">Uncharacterized protein</fullName>
    </submittedName>
</protein>
<keyword evidence="3" id="KW-1185">Reference proteome</keyword>
<gene>
    <name evidence="2" type="primary">Fancd2osl2</name>
</gene>